<keyword evidence="8 11" id="KW-1133">Transmembrane helix</keyword>
<evidence type="ECO:0000256" key="8">
    <source>
        <dbReference type="ARBA" id="ARBA00022989"/>
    </source>
</evidence>
<evidence type="ECO:0000256" key="5">
    <source>
        <dbReference type="ARBA" id="ARBA00022741"/>
    </source>
</evidence>
<dbReference type="PIRSF" id="PIRSF001296">
    <property type="entry name" value="K_ATPase_KdpC"/>
    <property type="match status" value="1"/>
</dbReference>
<accession>A0ABX2TFU3</accession>
<keyword evidence="6 11" id="KW-0067">ATP-binding</keyword>
<dbReference type="HAMAP" id="MF_00276">
    <property type="entry name" value="KdpC"/>
    <property type="match status" value="1"/>
</dbReference>
<evidence type="ECO:0000313" key="13">
    <source>
        <dbReference type="EMBL" id="NYZ22630.1"/>
    </source>
</evidence>
<dbReference type="InterPro" id="IPR003820">
    <property type="entry name" value="KdpC"/>
</dbReference>
<feature type="region of interest" description="Disordered" evidence="12">
    <location>
        <begin position="55"/>
        <end position="84"/>
    </location>
</feature>
<gene>
    <name evidence="11 13" type="primary">kdpC</name>
    <name evidence="13" type="ORF">HND93_23210</name>
</gene>
<evidence type="ECO:0000256" key="11">
    <source>
        <dbReference type="HAMAP-Rule" id="MF_00276"/>
    </source>
</evidence>
<dbReference type="PANTHER" id="PTHR30042">
    <property type="entry name" value="POTASSIUM-TRANSPORTING ATPASE C CHAIN"/>
    <property type="match status" value="1"/>
</dbReference>
<keyword evidence="1 11" id="KW-0813">Transport</keyword>
<dbReference type="NCBIfam" id="NF001454">
    <property type="entry name" value="PRK00315.1"/>
    <property type="match status" value="1"/>
</dbReference>
<keyword evidence="3 11" id="KW-0633">Potassium transport</keyword>
<keyword evidence="4 11" id="KW-0812">Transmembrane</keyword>
<evidence type="ECO:0000256" key="10">
    <source>
        <dbReference type="ARBA" id="ARBA00023136"/>
    </source>
</evidence>
<organism evidence="13 14">
    <name type="scientific">Azospirillum oleiclasticum</name>
    <dbReference type="NCBI Taxonomy" id="2735135"/>
    <lineage>
        <taxon>Bacteria</taxon>
        <taxon>Pseudomonadati</taxon>
        <taxon>Pseudomonadota</taxon>
        <taxon>Alphaproteobacteria</taxon>
        <taxon>Rhodospirillales</taxon>
        <taxon>Azospirillaceae</taxon>
        <taxon>Azospirillum</taxon>
    </lineage>
</organism>
<keyword evidence="2 11" id="KW-1003">Cell membrane</keyword>
<evidence type="ECO:0000256" key="3">
    <source>
        <dbReference type="ARBA" id="ARBA00022538"/>
    </source>
</evidence>
<comment type="subcellular location">
    <subcellularLocation>
        <location evidence="11">Cell membrane</location>
        <topology evidence="11">Single-pass membrane protein</topology>
    </subcellularLocation>
</comment>
<evidence type="ECO:0000256" key="2">
    <source>
        <dbReference type="ARBA" id="ARBA00022475"/>
    </source>
</evidence>
<comment type="function">
    <text evidence="11">Part of the high-affinity ATP-driven potassium transport (or Kdp) system, which catalyzes the hydrolysis of ATP coupled with the electrogenic transport of potassium into the cytoplasm. This subunit acts as a catalytic chaperone that increases the ATP-binding affinity of the ATP-hydrolyzing subunit KdpB by the formation of a transient KdpB/KdpC/ATP ternary complex.</text>
</comment>
<dbReference type="Pfam" id="PF02669">
    <property type="entry name" value="KdpC"/>
    <property type="match status" value="1"/>
</dbReference>
<dbReference type="NCBIfam" id="TIGR00681">
    <property type="entry name" value="kdpC"/>
    <property type="match status" value="1"/>
</dbReference>
<evidence type="ECO:0000256" key="1">
    <source>
        <dbReference type="ARBA" id="ARBA00022448"/>
    </source>
</evidence>
<evidence type="ECO:0000256" key="6">
    <source>
        <dbReference type="ARBA" id="ARBA00022840"/>
    </source>
</evidence>
<dbReference type="Proteomes" id="UP000584642">
    <property type="component" value="Unassembled WGS sequence"/>
</dbReference>
<keyword evidence="5 11" id="KW-0547">Nucleotide-binding</keyword>
<dbReference type="RefSeq" id="WP_180284393.1">
    <property type="nucleotide sequence ID" value="NZ_JABFDB010000019.1"/>
</dbReference>
<comment type="subunit">
    <text evidence="11">The system is composed of three essential subunits: KdpA, KdpB and KdpC.</text>
</comment>
<keyword evidence="9 11" id="KW-0406">Ion transport</keyword>
<evidence type="ECO:0000256" key="4">
    <source>
        <dbReference type="ARBA" id="ARBA00022692"/>
    </source>
</evidence>
<evidence type="ECO:0000256" key="12">
    <source>
        <dbReference type="SAM" id="MobiDB-lite"/>
    </source>
</evidence>
<protein>
    <recommendedName>
        <fullName evidence="11">Potassium-transporting ATPase KdpC subunit</fullName>
    </recommendedName>
    <alternativeName>
        <fullName evidence="11">ATP phosphohydrolase [potassium-transporting] C chain</fullName>
    </alternativeName>
    <alternativeName>
        <fullName evidence="11">Potassium-binding and translocating subunit C</fullName>
    </alternativeName>
    <alternativeName>
        <fullName evidence="11">Potassium-translocating ATPase C chain</fullName>
    </alternativeName>
</protein>
<keyword evidence="14" id="KW-1185">Reference proteome</keyword>
<evidence type="ECO:0000256" key="7">
    <source>
        <dbReference type="ARBA" id="ARBA00022958"/>
    </source>
</evidence>
<dbReference type="PANTHER" id="PTHR30042:SF2">
    <property type="entry name" value="POTASSIUM-TRANSPORTING ATPASE KDPC SUBUNIT"/>
    <property type="match status" value="1"/>
</dbReference>
<comment type="caution">
    <text evidence="13">The sequence shown here is derived from an EMBL/GenBank/DDBJ whole genome shotgun (WGS) entry which is preliminary data.</text>
</comment>
<comment type="similarity">
    <text evidence="11">Belongs to the KdpC family.</text>
</comment>
<sequence length="199" mass="20493">MLKDLRPAVSLLVVMTVLTGLVYPLTVTGLAGLLFPWQAAGSLVERGGTTVGSTLIAQPFTRPDHLQPRPSAAGEGYDAASSGASNLGPTSKALVERVAARVAALRAANPDSPGVVPAELVTASGSGLDPHLSPATALWQAPRIAKARGLPLDTVRAVIERHTEGRQWGLLGEPRVNVLLVNLELDGLAPAGGLARIGQ</sequence>
<keyword evidence="10 11" id="KW-0472">Membrane</keyword>
<evidence type="ECO:0000256" key="9">
    <source>
        <dbReference type="ARBA" id="ARBA00023065"/>
    </source>
</evidence>
<reference evidence="13 14" key="1">
    <citation type="submission" date="2020-05" db="EMBL/GenBank/DDBJ databases">
        <title>Azospirillum oleiclasticum sp. nov, a nitrogen-fixing and heavy crude oil-emulsifying bacterium isolated from the crude oil of Yumen Oilfield.</title>
        <authorList>
            <person name="Wu D."/>
            <person name="Cai M."/>
            <person name="Zhang X."/>
        </authorList>
    </citation>
    <scope>NUCLEOTIDE SEQUENCE [LARGE SCALE GENOMIC DNA]</scope>
    <source>
        <strain evidence="13 14">ROY-1-1-2</strain>
    </source>
</reference>
<evidence type="ECO:0000313" key="14">
    <source>
        <dbReference type="Proteomes" id="UP000584642"/>
    </source>
</evidence>
<dbReference type="EMBL" id="JABFDB010000019">
    <property type="protein sequence ID" value="NYZ22630.1"/>
    <property type="molecule type" value="Genomic_DNA"/>
</dbReference>
<proteinExistence type="inferred from homology"/>
<name>A0ABX2TFU3_9PROT</name>
<keyword evidence="7 11" id="KW-0630">Potassium</keyword>